<dbReference type="Gene3D" id="1.10.1740.10">
    <property type="match status" value="1"/>
</dbReference>
<evidence type="ECO:0000313" key="6">
    <source>
        <dbReference type="Proteomes" id="UP001337305"/>
    </source>
</evidence>
<accession>A0ABU7XU55</accession>
<dbReference type="Pfam" id="PF04542">
    <property type="entry name" value="Sigma70_r2"/>
    <property type="match status" value="1"/>
</dbReference>
<dbReference type="RefSeq" id="WP_303306245.1">
    <property type="nucleotide sequence ID" value="NZ_JAODOP010000004.1"/>
</dbReference>
<proteinExistence type="predicted"/>
<keyword evidence="1" id="KW-0805">Transcription regulation</keyword>
<protein>
    <submittedName>
        <fullName evidence="5">RNA polymerase sigma factor</fullName>
    </submittedName>
</protein>
<dbReference type="InterPro" id="IPR007627">
    <property type="entry name" value="RNA_pol_sigma70_r2"/>
</dbReference>
<dbReference type="PANTHER" id="PTHR43133">
    <property type="entry name" value="RNA POLYMERASE ECF-TYPE SIGMA FACTO"/>
    <property type="match status" value="1"/>
</dbReference>
<dbReference type="InterPro" id="IPR013325">
    <property type="entry name" value="RNA_pol_sigma_r2"/>
</dbReference>
<dbReference type="EMBL" id="JAODOP010000004">
    <property type="protein sequence ID" value="MEF3833906.1"/>
    <property type="molecule type" value="Genomic_DNA"/>
</dbReference>
<keyword evidence="2" id="KW-0731">Sigma factor</keyword>
<dbReference type="InterPro" id="IPR039425">
    <property type="entry name" value="RNA_pol_sigma-70-like"/>
</dbReference>
<evidence type="ECO:0000256" key="3">
    <source>
        <dbReference type="ARBA" id="ARBA00023163"/>
    </source>
</evidence>
<feature type="domain" description="RNA polymerase sigma-70 region 2" evidence="4">
    <location>
        <begin position="13"/>
        <end position="75"/>
    </location>
</feature>
<reference evidence="5 6" key="1">
    <citation type="submission" date="2022-09" db="EMBL/GenBank/DDBJ databases">
        <title>Genome sequencing of Flavivirga sp. MEBiC05379.</title>
        <authorList>
            <person name="Oh H.-M."/>
            <person name="Kwon K.K."/>
            <person name="Park M.J."/>
            <person name="Yang S.-H."/>
        </authorList>
    </citation>
    <scope>NUCLEOTIDE SEQUENCE [LARGE SCALE GENOMIC DNA]</scope>
    <source>
        <strain evidence="5 6">MEBiC05379</strain>
    </source>
</reference>
<evidence type="ECO:0000313" key="5">
    <source>
        <dbReference type="EMBL" id="MEF3833906.1"/>
    </source>
</evidence>
<dbReference type="PANTHER" id="PTHR43133:SF51">
    <property type="entry name" value="RNA POLYMERASE SIGMA FACTOR"/>
    <property type="match status" value="1"/>
</dbReference>
<evidence type="ECO:0000259" key="4">
    <source>
        <dbReference type="Pfam" id="PF04542"/>
    </source>
</evidence>
<keyword evidence="3" id="KW-0804">Transcription</keyword>
<dbReference type="Proteomes" id="UP001337305">
    <property type="component" value="Unassembled WGS sequence"/>
</dbReference>
<dbReference type="InterPro" id="IPR014284">
    <property type="entry name" value="RNA_pol_sigma-70_dom"/>
</dbReference>
<comment type="caution">
    <text evidence="5">The sequence shown here is derived from an EMBL/GenBank/DDBJ whole genome shotgun (WGS) entry which is preliminary data.</text>
</comment>
<sequence length="258" mass="30116">MTDQYQTEFLNFKNELSSFIFRLLTNKQDTEDVIQDTYIKTFERLDTFRGISSFKTWVFSIALNTAKNHLSKQKRWKENAQDLGADSHSKSAELSAKMKIVFEQTPERNYEIKEHINYCFNCINKTLLLKQQVCLLLKEVYHFKVSEIIEITKFTEGVVKHALADARNNMMRIFNSRCSFINKKGICHQCTTLKGVLNPDQHAHIEAQQIKLVKEGNTGNQDYLLNLRLELVRGIDPLHSKNSILNTYMLENLESWET</sequence>
<keyword evidence="6" id="KW-1185">Reference proteome</keyword>
<gene>
    <name evidence="5" type="ORF">N1F79_12250</name>
</gene>
<evidence type="ECO:0000256" key="2">
    <source>
        <dbReference type="ARBA" id="ARBA00023082"/>
    </source>
</evidence>
<evidence type="ECO:0000256" key="1">
    <source>
        <dbReference type="ARBA" id="ARBA00023015"/>
    </source>
</evidence>
<organism evidence="5 6">
    <name type="scientific">Flavivirga spongiicola</name>
    <dbReference type="NCBI Taxonomy" id="421621"/>
    <lineage>
        <taxon>Bacteria</taxon>
        <taxon>Pseudomonadati</taxon>
        <taxon>Bacteroidota</taxon>
        <taxon>Flavobacteriia</taxon>
        <taxon>Flavobacteriales</taxon>
        <taxon>Flavobacteriaceae</taxon>
        <taxon>Flavivirga</taxon>
    </lineage>
</organism>
<dbReference type="NCBIfam" id="TIGR02937">
    <property type="entry name" value="sigma70-ECF"/>
    <property type="match status" value="1"/>
</dbReference>
<dbReference type="SUPFAM" id="SSF88946">
    <property type="entry name" value="Sigma2 domain of RNA polymerase sigma factors"/>
    <property type="match status" value="1"/>
</dbReference>
<name>A0ABU7XU55_9FLAO</name>